<reference evidence="2 3" key="1">
    <citation type="submission" date="2021-02" db="EMBL/GenBank/DDBJ databases">
        <title>Lysobacter arenosi sp. nov., isolated from soil of gangwondo yeongwol, south Korea.</title>
        <authorList>
            <person name="Kim K.R."/>
            <person name="Kim K.H."/>
            <person name="Jeon C.O."/>
        </authorList>
    </citation>
    <scope>NUCLEOTIDE SEQUENCE [LARGE SCALE GENOMIC DNA]</scope>
    <source>
        <strain evidence="2 3">R7</strain>
    </source>
</reference>
<organism evidence="2 3">
    <name type="scientific">Lysobacter arenosi</name>
    <dbReference type="NCBI Taxonomy" id="2795387"/>
    <lineage>
        <taxon>Bacteria</taxon>
        <taxon>Pseudomonadati</taxon>
        <taxon>Pseudomonadota</taxon>
        <taxon>Gammaproteobacteria</taxon>
        <taxon>Lysobacterales</taxon>
        <taxon>Lysobacteraceae</taxon>
        <taxon>Lysobacter</taxon>
    </lineage>
</organism>
<dbReference type="Proteomes" id="UP000663400">
    <property type="component" value="Chromosome"/>
</dbReference>
<protein>
    <recommendedName>
        <fullName evidence="4">DUF2189 domain-containing protein</fullName>
    </recommendedName>
</protein>
<evidence type="ECO:0008006" key="4">
    <source>
        <dbReference type="Google" id="ProtNLM"/>
    </source>
</evidence>
<feature type="transmembrane region" description="Helical" evidence="1">
    <location>
        <begin position="117"/>
        <end position="140"/>
    </location>
</feature>
<accession>A0ABX7R9Y4</accession>
<feature type="transmembrane region" description="Helical" evidence="1">
    <location>
        <begin position="29"/>
        <end position="54"/>
    </location>
</feature>
<keyword evidence="3" id="KW-1185">Reference proteome</keyword>
<feature type="transmembrane region" description="Helical" evidence="1">
    <location>
        <begin position="246"/>
        <end position="273"/>
    </location>
</feature>
<keyword evidence="1" id="KW-1133">Transmembrane helix</keyword>
<proteinExistence type="predicted"/>
<evidence type="ECO:0000313" key="3">
    <source>
        <dbReference type="Proteomes" id="UP000663400"/>
    </source>
</evidence>
<feature type="transmembrane region" description="Helical" evidence="1">
    <location>
        <begin position="216"/>
        <end position="240"/>
    </location>
</feature>
<evidence type="ECO:0000313" key="2">
    <source>
        <dbReference type="EMBL" id="QSX74179.1"/>
    </source>
</evidence>
<evidence type="ECO:0000256" key="1">
    <source>
        <dbReference type="SAM" id="Phobius"/>
    </source>
</evidence>
<name>A0ABX7R9Y4_9GAMM</name>
<feature type="transmembrane region" description="Helical" evidence="1">
    <location>
        <begin position="181"/>
        <end position="204"/>
    </location>
</feature>
<dbReference type="RefSeq" id="WP_200607845.1">
    <property type="nucleotide sequence ID" value="NZ_CP071517.1"/>
</dbReference>
<dbReference type="EMBL" id="CP071517">
    <property type="protein sequence ID" value="QSX74179.1"/>
    <property type="molecule type" value="Genomic_DNA"/>
</dbReference>
<keyword evidence="1" id="KW-0472">Membrane</keyword>
<feature type="transmembrane region" description="Helical" evidence="1">
    <location>
        <begin position="66"/>
        <end position="92"/>
    </location>
</feature>
<gene>
    <name evidence="2" type="ORF">HIV01_013340</name>
</gene>
<sequence>MTQIRKVPVRQGLAWFVQAINVGRRSPRAIFGAALLFICTLYGVGLILVVPVAMLARSGQPDLGQIIPAIAAVFVGMVFLLPILLGGMMHVVREAEAGRPVRARDLFAPIRQKKAGALALMGLIQIVLAIVGGALVGVLAGSDYWTNYMAAVRGAMSGSVPVMPQPDHPGLLMAAQLLFNYFSYAIMLFSVPLILFAGANLSAAVKDSLRASISNVGANALAALLFILSVALSALVMLLVSAMLSLIGGLFGAVLVLMVYIAYGAAVLVVLVAGSYYAWRDTFGDETAVAVPPSLDSIEV</sequence>
<keyword evidence="1" id="KW-0812">Transmembrane</keyword>